<sequence length="208" mass="23084">MLTEIPRKAGVEQNSKIEADCIIPAAGLSTRMGEWKLKLPYQGKTIVEHSVDNALKVCSRVLLVTGHRGDELAELFAENSRVCIVNNPLYGQGMVSSVRAGVQHVSTDYFFISHADMPCIEAEVYMQLWQARFKGSVFPGNEEKGGHPVLVSALLKESILRDVEVKSFKRILTRFSCNYLGLLNPSIHFDVDTAEGYGELVEGLNTIR</sequence>
<dbReference type="PANTHER" id="PTHR43777">
    <property type="entry name" value="MOLYBDENUM COFACTOR CYTIDYLYLTRANSFERASE"/>
    <property type="match status" value="1"/>
</dbReference>
<dbReference type="SUPFAM" id="SSF53448">
    <property type="entry name" value="Nucleotide-diphospho-sugar transferases"/>
    <property type="match status" value="1"/>
</dbReference>
<keyword evidence="4" id="KW-1185">Reference proteome</keyword>
<keyword evidence="3" id="KW-0548">Nucleotidyltransferase</keyword>
<evidence type="ECO:0000256" key="1">
    <source>
        <dbReference type="ARBA" id="ARBA00022842"/>
    </source>
</evidence>
<dbReference type="Gene3D" id="3.90.550.10">
    <property type="entry name" value="Spore Coat Polysaccharide Biosynthesis Protein SpsA, Chain A"/>
    <property type="match status" value="1"/>
</dbReference>
<reference evidence="3 4" key="1">
    <citation type="submission" date="2019-03" db="EMBL/GenBank/DDBJ databases">
        <title>Genomic Encyclopedia of Archaeal and Bacterial Type Strains, Phase II (KMG-II): from individual species to whole genera.</title>
        <authorList>
            <person name="Goeker M."/>
        </authorList>
    </citation>
    <scope>NUCLEOTIDE SEQUENCE [LARGE SCALE GENOMIC DNA]</scope>
    <source>
        <strain evidence="3 4">DSM 15388</strain>
    </source>
</reference>
<dbReference type="EMBL" id="SLZR01000006">
    <property type="protein sequence ID" value="TCS41281.1"/>
    <property type="molecule type" value="Genomic_DNA"/>
</dbReference>
<protein>
    <submittedName>
        <fullName evidence="3">Molybdenum cofactor cytidylyltransferase</fullName>
    </submittedName>
</protein>
<keyword evidence="3" id="KW-0808">Transferase</keyword>
<evidence type="ECO:0000313" key="3">
    <source>
        <dbReference type="EMBL" id="TCS41281.1"/>
    </source>
</evidence>
<dbReference type="Proteomes" id="UP000295793">
    <property type="component" value="Unassembled WGS sequence"/>
</dbReference>
<accession>A0A4V2UJS8</accession>
<dbReference type="AlphaFoldDB" id="A0A4V2UJS8"/>
<evidence type="ECO:0000313" key="4">
    <source>
        <dbReference type="Proteomes" id="UP000295793"/>
    </source>
</evidence>
<dbReference type="RefSeq" id="WP_165901856.1">
    <property type="nucleotide sequence ID" value="NZ_SLZR01000006.1"/>
</dbReference>
<dbReference type="InterPro" id="IPR025877">
    <property type="entry name" value="MobA-like_NTP_Trfase"/>
</dbReference>
<dbReference type="Pfam" id="PF12804">
    <property type="entry name" value="NTP_transf_3"/>
    <property type="match status" value="1"/>
</dbReference>
<name>A0A4V2UJS8_9GAMM</name>
<keyword evidence="1" id="KW-0460">Magnesium</keyword>
<dbReference type="CDD" id="cd04182">
    <property type="entry name" value="GT_2_like_f"/>
    <property type="match status" value="1"/>
</dbReference>
<organism evidence="3 4">
    <name type="scientific">Reinekea marinisedimentorum</name>
    <dbReference type="NCBI Taxonomy" id="230495"/>
    <lineage>
        <taxon>Bacteria</taxon>
        <taxon>Pseudomonadati</taxon>
        <taxon>Pseudomonadota</taxon>
        <taxon>Gammaproteobacteria</taxon>
        <taxon>Oceanospirillales</taxon>
        <taxon>Saccharospirillaceae</taxon>
        <taxon>Reinekea</taxon>
    </lineage>
</organism>
<dbReference type="PANTHER" id="PTHR43777:SF1">
    <property type="entry name" value="MOLYBDENUM COFACTOR CYTIDYLYLTRANSFERASE"/>
    <property type="match status" value="1"/>
</dbReference>
<proteinExistence type="predicted"/>
<dbReference type="GO" id="GO:0016779">
    <property type="term" value="F:nucleotidyltransferase activity"/>
    <property type="evidence" value="ECO:0007669"/>
    <property type="project" value="UniProtKB-KW"/>
</dbReference>
<feature type="domain" description="MobA-like NTP transferase" evidence="2">
    <location>
        <begin position="21"/>
        <end position="171"/>
    </location>
</feature>
<evidence type="ECO:0000259" key="2">
    <source>
        <dbReference type="Pfam" id="PF12804"/>
    </source>
</evidence>
<gene>
    <name evidence="3" type="ORF">BCF53_10612</name>
</gene>
<dbReference type="InterPro" id="IPR029044">
    <property type="entry name" value="Nucleotide-diphossugar_trans"/>
</dbReference>
<comment type="caution">
    <text evidence="3">The sequence shown here is derived from an EMBL/GenBank/DDBJ whole genome shotgun (WGS) entry which is preliminary data.</text>
</comment>